<keyword evidence="2" id="KW-0408">Iron</keyword>
<dbReference type="Proteomes" id="UP001501095">
    <property type="component" value="Unassembled WGS sequence"/>
</dbReference>
<evidence type="ECO:0000256" key="2">
    <source>
        <dbReference type="RuleBase" id="RU000461"/>
    </source>
</evidence>
<name>A0ABN3NT38_9ACTN</name>
<feature type="compositionally biased region" description="Basic and acidic residues" evidence="3">
    <location>
        <begin position="420"/>
        <end position="453"/>
    </location>
</feature>
<evidence type="ECO:0000256" key="3">
    <source>
        <dbReference type="SAM" id="MobiDB-lite"/>
    </source>
</evidence>
<comment type="caution">
    <text evidence="4">The sequence shown here is derived from an EMBL/GenBank/DDBJ whole genome shotgun (WGS) entry which is preliminary data.</text>
</comment>
<dbReference type="PROSITE" id="PS00086">
    <property type="entry name" value="CYTOCHROME_P450"/>
    <property type="match status" value="1"/>
</dbReference>
<dbReference type="InterPro" id="IPR001128">
    <property type="entry name" value="Cyt_P450"/>
</dbReference>
<dbReference type="RefSeq" id="WP_344537689.1">
    <property type="nucleotide sequence ID" value="NZ_BAAATM010000010.1"/>
</dbReference>
<protein>
    <submittedName>
        <fullName evidence="4">Cytochrome P450</fullName>
    </submittedName>
</protein>
<keyword evidence="2" id="KW-0479">Metal-binding</keyword>
<dbReference type="CDD" id="cd11029">
    <property type="entry name" value="CYP107-like"/>
    <property type="match status" value="1"/>
</dbReference>
<evidence type="ECO:0000313" key="5">
    <source>
        <dbReference type="Proteomes" id="UP001501095"/>
    </source>
</evidence>
<dbReference type="SUPFAM" id="SSF48264">
    <property type="entry name" value="Cytochrome P450"/>
    <property type="match status" value="1"/>
</dbReference>
<accession>A0ABN3NT38</accession>
<dbReference type="Gene3D" id="1.10.630.10">
    <property type="entry name" value="Cytochrome P450"/>
    <property type="match status" value="1"/>
</dbReference>
<reference evidence="4 5" key="1">
    <citation type="journal article" date="2019" name="Int. J. Syst. Evol. Microbiol.">
        <title>The Global Catalogue of Microorganisms (GCM) 10K type strain sequencing project: providing services to taxonomists for standard genome sequencing and annotation.</title>
        <authorList>
            <consortium name="The Broad Institute Genomics Platform"/>
            <consortium name="The Broad Institute Genome Sequencing Center for Infectious Disease"/>
            <person name="Wu L."/>
            <person name="Ma J."/>
        </authorList>
    </citation>
    <scope>NUCLEOTIDE SEQUENCE [LARGE SCALE GENOMIC DNA]</scope>
    <source>
        <strain evidence="4 5">JCM 6924</strain>
    </source>
</reference>
<sequence length="468" mass="51152">MAQPACPFLTIDPSGQNLYDEISRIRDRGPAVEVELPGGVRAWWINGLELNKRLLAGPETSKDAYRHWPAWINGDVSRTWPLAIWVSVRNMVTAYGDDHTRLRKPMAAAFTKRRVDALLPRVQQIVDRALDGLERLPEGEVVDLRAKFAAPVPHEVVCELFGVPPGEDGPRRALYRIIGRFFDTAISLEDAQANGVELYATLAAFLEHKRAHPADDLTTALIAARDEGSLSEQELMDNLILLLTAGFETTVNLIDNTVHSLLAHPDQLELVRSGRATWEDALEESLRYEAPGAMSGLRYAVEDIEIQPGLTIPRGDAVVVSFAGAGRDPERHGPDADRFDVTRATSRDHVSFGHGVHHCLGRPLAMAEATVALTSLFERFPRLALADPGRPPKRLRSIISTGHETLPVLLHGRGTGPRPGEAESVRDAGARPGEAEAVRDAAVRPGEAEEIRKPAGLRGTSGTRAPRV</sequence>
<feature type="region of interest" description="Disordered" evidence="3">
    <location>
        <begin position="410"/>
        <end position="468"/>
    </location>
</feature>
<evidence type="ECO:0000256" key="1">
    <source>
        <dbReference type="ARBA" id="ARBA00010617"/>
    </source>
</evidence>
<organism evidence="4 5">
    <name type="scientific">Streptomyces levis</name>
    <dbReference type="NCBI Taxonomy" id="285566"/>
    <lineage>
        <taxon>Bacteria</taxon>
        <taxon>Bacillati</taxon>
        <taxon>Actinomycetota</taxon>
        <taxon>Actinomycetes</taxon>
        <taxon>Kitasatosporales</taxon>
        <taxon>Streptomycetaceae</taxon>
        <taxon>Streptomyces</taxon>
    </lineage>
</organism>
<gene>
    <name evidence="4" type="ORF">GCM10010423_34860</name>
</gene>
<dbReference type="InterPro" id="IPR017972">
    <property type="entry name" value="Cyt_P450_CS"/>
</dbReference>
<dbReference type="PANTHER" id="PTHR46696">
    <property type="entry name" value="P450, PUTATIVE (EUROFUNG)-RELATED"/>
    <property type="match status" value="1"/>
</dbReference>
<evidence type="ECO:0000313" key="4">
    <source>
        <dbReference type="EMBL" id="GAA2535172.1"/>
    </source>
</evidence>
<dbReference type="PANTHER" id="PTHR46696:SF1">
    <property type="entry name" value="CYTOCHROME P450 YJIB-RELATED"/>
    <property type="match status" value="1"/>
</dbReference>
<keyword evidence="2" id="KW-0560">Oxidoreductase</keyword>
<keyword evidence="2" id="KW-0349">Heme</keyword>
<dbReference type="EMBL" id="BAAATM010000010">
    <property type="protein sequence ID" value="GAA2535172.1"/>
    <property type="molecule type" value="Genomic_DNA"/>
</dbReference>
<comment type="similarity">
    <text evidence="1 2">Belongs to the cytochrome P450 family.</text>
</comment>
<keyword evidence="2" id="KW-0503">Monooxygenase</keyword>
<proteinExistence type="inferred from homology"/>
<dbReference type="Pfam" id="PF00067">
    <property type="entry name" value="p450"/>
    <property type="match status" value="1"/>
</dbReference>
<dbReference type="InterPro" id="IPR002397">
    <property type="entry name" value="Cyt_P450_B"/>
</dbReference>
<keyword evidence="5" id="KW-1185">Reference proteome</keyword>
<dbReference type="InterPro" id="IPR036396">
    <property type="entry name" value="Cyt_P450_sf"/>
</dbReference>
<dbReference type="PRINTS" id="PR00359">
    <property type="entry name" value="BP450"/>
</dbReference>